<dbReference type="FunFam" id="3.20.20.450:FF:000001">
    <property type="entry name" value="Cyclic di-GMP phosphodiesterase yahA"/>
    <property type="match status" value="1"/>
</dbReference>
<dbReference type="Pfam" id="PF00990">
    <property type="entry name" value="GGDEF"/>
    <property type="match status" value="1"/>
</dbReference>
<sequence length="553" mass="60035">MSDAQFIVDSLLECLRDAVIIASPDGGVLRLGKAFATLTCFDGVDPDGGAVALAESLMRDAMAPGSGGRWQGHVLCGDGRERPLEVVVLAVNGSNAFPSQYIGLVRPALSDPILAPAVSEAASFGYDTLTGLPNRDLFIDRVSQAVLMANRVGGTVALMLMGLDRFSLVNDALGHSAGDRLLVEVARRLRTCVRETDTAVRLDGDKFALVMSIADVDDSVIVAEKVLTSVKEPFLLDGQEVVATFSIGISVLPLDAENGAQLTNHAEHALHHAKVSGRNQYQFFSKDMNRKAKSRLELETRMRRALAQDEFVVYYQPKVSADADTIVGAEALIRWMDPERGMVSPGEFIPVAEESGQIEAIGNWVLLHSCLQNKAWQEAGLTPIKVSVNVSARQFHSRALLDSVVQVLEQTGLDPKWLELEITESMLMNDVDTAVRKMKALRDLGIGLSIDDFGTGYSSLSYLGRFPITTLKIDRAFIADVDTNPKTAEIARAIIGLSRGLNLEVVAEGAEIEAHISFLRDNGCDTVQGFYYSRPVAAGEFEKMMRQKVMAHA</sequence>
<dbReference type="Gene3D" id="3.20.20.450">
    <property type="entry name" value="EAL domain"/>
    <property type="match status" value="1"/>
</dbReference>
<dbReference type="Proteomes" id="UP000078428">
    <property type="component" value="Unassembled WGS sequence"/>
</dbReference>
<dbReference type="PANTHER" id="PTHR44757">
    <property type="entry name" value="DIGUANYLATE CYCLASE DGCP"/>
    <property type="match status" value="1"/>
</dbReference>
<dbReference type="InterPro" id="IPR000160">
    <property type="entry name" value="GGDEF_dom"/>
</dbReference>
<dbReference type="EMBL" id="LWQT01000050">
    <property type="protein sequence ID" value="OAN50721.1"/>
    <property type="molecule type" value="Genomic_DNA"/>
</dbReference>
<dbReference type="OrthoDB" id="7251575at2"/>
<evidence type="ECO:0000259" key="2">
    <source>
        <dbReference type="PROSITE" id="PS50887"/>
    </source>
</evidence>
<comment type="caution">
    <text evidence="3">The sequence shown here is derived from an EMBL/GenBank/DDBJ whole genome shotgun (WGS) entry which is preliminary data.</text>
</comment>
<dbReference type="AlphaFoldDB" id="A0A178MQ35"/>
<dbReference type="Pfam" id="PF00563">
    <property type="entry name" value="EAL"/>
    <property type="match status" value="1"/>
</dbReference>
<dbReference type="SMART" id="SM00267">
    <property type="entry name" value="GGDEF"/>
    <property type="match status" value="1"/>
</dbReference>
<organism evidence="3 4">
    <name type="scientific">Paramagnetospirillum marisnigri</name>
    <dbReference type="NCBI Taxonomy" id="1285242"/>
    <lineage>
        <taxon>Bacteria</taxon>
        <taxon>Pseudomonadati</taxon>
        <taxon>Pseudomonadota</taxon>
        <taxon>Alphaproteobacteria</taxon>
        <taxon>Rhodospirillales</taxon>
        <taxon>Magnetospirillaceae</taxon>
        <taxon>Paramagnetospirillum</taxon>
    </lineage>
</organism>
<name>A0A178MQ35_9PROT</name>
<keyword evidence="4" id="KW-1185">Reference proteome</keyword>
<dbReference type="STRING" id="1285242.A6A04_17350"/>
<dbReference type="CDD" id="cd01949">
    <property type="entry name" value="GGDEF"/>
    <property type="match status" value="1"/>
</dbReference>
<evidence type="ECO:0000313" key="3">
    <source>
        <dbReference type="EMBL" id="OAN50721.1"/>
    </source>
</evidence>
<dbReference type="InterPro" id="IPR001633">
    <property type="entry name" value="EAL_dom"/>
</dbReference>
<accession>A0A178MQ35</accession>
<evidence type="ECO:0000313" key="4">
    <source>
        <dbReference type="Proteomes" id="UP000078428"/>
    </source>
</evidence>
<gene>
    <name evidence="3" type="ORF">A6A04_17350</name>
</gene>
<dbReference type="Gene3D" id="3.30.70.270">
    <property type="match status" value="1"/>
</dbReference>
<dbReference type="InterPro" id="IPR052155">
    <property type="entry name" value="Biofilm_reg_signaling"/>
</dbReference>
<feature type="domain" description="EAL" evidence="1">
    <location>
        <begin position="295"/>
        <end position="549"/>
    </location>
</feature>
<dbReference type="SUPFAM" id="SSF141868">
    <property type="entry name" value="EAL domain-like"/>
    <property type="match status" value="1"/>
</dbReference>
<dbReference type="SMART" id="SM00052">
    <property type="entry name" value="EAL"/>
    <property type="match status" value="1"/>
</dbReference>
<protein>
    <submittedName>
        <fullName evidence="3">Signal transduction protein</fullName>
    </submittedName>
</protein>
<evidence type="ECO:0000259" key="1">
    <source>
        <dbReference type="PROSITE" id="PS50883"/>
    </source>
</evidence>
<dbReference type="SUPFAM" id="SSF55073">
    <property type="entry name" value="Nucleotide cyclase"/>
    <property type="match status" value="1"/>
</dbReference>
<reference evidence="3 4" key="1">
    <citation type="submission" date="2016-04" db="EMBL/GenBank/DDBJ databases">
        <title>Draft genome sequence of freshwater magnetotactic bacteria Magnetospirillum marisnigri SP-1 and Magnetospirillum moscoviense BB-1.</title>
        <authorList>
            <person name="Koziaeva V."/>
            <person name="Dziuba M.V."/>
            <person name="Ivanov T.M."/>
            <person name="Kuznetsov B."/>
            <person name="Grouzdev D.S."/>
        </authorList>
    </citation>
    <scope>NUCLEOTIDE SEQUENCE [LARGE SCALE GENOMIC DNA]</scope>
    <source>
        <strain evidence="3 4">SP-1</strain>
    </source>
</reference>
<dbReference type="PROSITE" id="PS50887">
    <property type="entry name" value="GGDEF"/>
    <property type="match status" value="1"/>
</dbReference>
<dbReference type="PROSITE" id="PS50883">
    <property type="entry name" value="EAL"/>
    <property type="match status" value="1"/>
</dbReference>
<dbReference type="InterPro" id="IPR029787">
    <property type="entry name" value="Nucleotide_cyclase"/>
</dbReference>
<dbReference type="RefSeq" id="WP_068492006.1">
    <property type="nucleotide sequence ID" value="NZ_LWQT01000050.1"/>
</dbReference>
<proteinExistence type="predicted"/>
<dbReference type="CDD" id="cd01948">
    <property type="entry name" value="EAL"/>
    <property type="match status" value="1"/>
</dbReference>
<dbReference type="PANTHER" id="PTHR44757:SF2">
    <property type="entry name" value="BIOFILM ARCHITECTURE MAINTENANCE PROTEIN MBAA"/>
    <property type="match status" value="1"/>
</dbReference>
<dbReference type="InterPro" id="IPR043128">
    <property type="entry name" value="Rev_trsase/Diguanyl_cyclase"/>
</dbReference>
<dbReference type="InterPro" id="IPR035919">
    <property type="entry name" value="EAL_sf"/>
</dbReference>
<dbReference type="NCBIfam" id="TIGR00254">
    <property type="entry name" value="GGDEF"/>
    <property type="match status" value="1"/>
</dbReference>
<feature type="domain" description="GGDEF" evidence="2">
    <location>
        <begin position="154"/>
        <end position="286"/>
    </location>
</feature>